<sequence>MQFSADAQLSGEEQPQSGSQSTEVPQAAGEGPNPQEQDSDAVEESLGSHQPEPEHQPPQANVITVYYDIENDCLAESISKYERGGFHPVHLGDSLGSGGRFRVLHKLGYGGFATVWLCRDALTQKLRAVKINAACLAEEETKDIGTSEFAVSETFRDHSADELAANGIVLPLEYFWLTGPNGTHLCSVLPFLGPQLTYVSRMYAHCDSLLKDICFQLVSSMDFLHRHGVCHGDFRPDNILFQLVDGADEWTDEELYAAVGVPETTTVVAMEGFEHQPTAPKQLVGAMKIDYGSGFCTNKTALVDFGVAYAIDDPPKSSGIPLGYAPPEDIFQRSSMGPASDIWSLACSIGQVRMGCLLFDERGEVEEAVAGMEGVLGPLPLLYRGPWKDDFGYGFVNDETDESLPVAMGPEDTAWLNTVKSKGFVNTLEAKLSRPKVTMLTAAMMEHIGKQMYQVTGVLPTYSPTMGELLSTLRFRDRAPYSLGKEEAKQLFDLLNGIFKWHPEERPSMEQVLNHPWFGYRNLCYYRG</sequence>
<evidence type="ECO:0000256" key="14">
    <source>
        <dbReference type="ARBA" id="ARBA00048679"/>
    </source>
</evidence>
<evidence type="ECO:0000256" key="11">
    <source>
        <dbReference type="ARBA" id="ARBA00030980"/>
    </source>
</evidence>
<evidence type="ECO:0000256" key="7">
    <source>
        <dbReference type="ARBA" id="ARBA00022679"/>
    </source>
</evidence>
<dbReference type="GO" id="GO:0004674">
    <property type="term" value="F:protein serine/threonine kinase activity"/>
    <property type="evidence" value="ECO:0007669"/>
    <property type="project" value="UniProtKB-KW"/>
</dbReference>
<evidence type="ECO:0000313" key="19">
    <source>
        <dbReference type="Proteomes" id="UP001275084"/>
    </source>
</evidence>
<dbReference type="Gene3D" id="3.30.200.20">
    <property type="entry name" value="Phosphorylase Kinase, domain 1"/>
    <property type="match status" value="1"/>
</dbReference>
<evidence type="ECO:0000256" key="5">
    <source>
        <dbReference type="ARBA" id="ARBA00019973"/>
    </source>
</evidence>
<evidence type="ECO:0000256" key="2">
    <source>
        <dbReference type="ARBA" id="ARBA00011534"/>
    </source>
</evidence>
<comment type="catalytic activity">
    <reaction evidence="13">
        <text>L-threonyl-[protein] + ATP = O-phospho-L-threonyl-[protein] + ADP + H(+)</text>
        <dbReference type="Rhea" id="RHEA:46608"/>
        <dbReference type="Rhea" id="RHEA-COMP:11060"/>
        <dbReference type="Rhea" id="RHEA-COMP:11605"/>
        <dbReference type="ChEBI" id="CHEBI:15378"/>
        <dbReference type="ChEBI" id="CHEBI:30013"/>
        <dbReference type="ChEBI" id="CHEBI:30616"/>
        <dbReference type="ChEBI" id="CHEBI:61977"/>
        <dbReference type="ChEBI" id="CHEBI:456216"/>
        <dbReference type="EC" id="2.7.11.1"/>
    </reaction>
</comment>
<dbReference type="PANTHER" id="PTHR45646">
    <property type="entry name" value="SERINE/THREONINE-PROTEIN KINASE DOA-RELATED"/>
    <property type="match status" value="1"/>
</dbReference>
<dbReference type="GO" id="GO:0043484">
    <property type="term" value="P:regulation of RNA splicing"/>
    <property type="evidence" value="ECO:0007669"/>
    <property type="project" value="TreeGrafter"/>
</dbReference>
<evidence type="ECO:0000259" key="17">
    <source>
        <dbReference type="PROSITE" id="PS50011"/>
    </source>
</evidence>
<dbReference type="EC" id="2.7.11.1" evidence="3"/>
<dbReference type="PROSITE" id="PS00107">
    <property type="entry name" value="PROTEIN_KINASE_ATP"/>
    <property type="match status" value="1"/>
</dbReference>
<dbReference type="AlphaFoldDB" id="A0AAJ0HJF9"/>
<evidence type="ECO:0000256" key="3">
    <source>
        <dbReference type="ARBA" id="ARBA00012513"/>
    </source>
</evidence>
<evidence type="ECO:0000256" key="13">
    <source>
        <dbReference type="ARBA" id="ARBA00047899"/>
    </source>
</evidence>
<dbReference type="Gene3D" id="1.10.510.10">
    <property type="entry name" value="Transferase(Phosphotransferase) domain 1"/>
    <property type="match status" value="1"/>
</dbReference>
<gene>
    <name evidence="18" type="ORF">B0T25DRAFT_454255</name>
</gene>
<evidence type="ECO:0000256" key="10">
    <source>
        <dbReference type="ARBA" id="ARBA00022840"/>
    </source>
</evidence>
<evidence type="ECO:0000256" key="15">
    <source>
        <dbReference type="PROSITE-ProRule" id="PRU10141"/>
    </source>
</evidence>
<feature type="compositionally biased region" description="Low complexity" evidence="16">
    <location>
        <begin position="8"/>
        <end position="21"/>
    </location>
</feature>
<dbReference type="SUPFAM" id="SSF56112">
    <property type="entry name" value="Protein kinase-like (PK-like)"/>
    <property type="match status" value="1"/>
</dbReference>
<comment type="subunit">
    <text evidence="2">Component of the EKC/KEOPS complex composed of at least BUD32, CGI121, GON7, KAE1 and PCC1; the whole complex dimerizes.</text>
</comment>
<dbReference type="InterPro" id="IPR000719">
    <property type="entry name" value="Prot_kinase_dom"/>
</dbReference>
<dbReference type="PROSITE" id="PS00109">
    <property type="entry name" value="PROTEIN_KINASE_TYR"/>
    <property type="match status" value="1"/>
</dbReference>
<keyword evidence="10 15" id="KW-0067">ATP-binding</keyword>
<evidence type="ECO:0000256" key="6">
    <source>
        <dbReference type="ARBA" id="ARBA00022527"/>
    </source>
</evidence>
<dbReference type="InterPro" id="IPR008266">
    <property type="entry name" value="Tyr_kinase_AS"/>
</dbReference>
<evidence type="ECO:0000256" key="12">
    <source>
        <dbReference type="ARBA" id="ARBA00033194"/>
    </source>
</evidence>
<accession>A0AAJ0HJF9</accession>
<evidence type="ECO:0000256" key="9">
    <source>
        <dbReference type="ARBA" id="ARBA00022777"/>
    </source>
</evidence>
<evidence type="ECO:0000256" key="1">
    <source>
        <dbReference type="ARBA" id="ARBA00003747"/>
    </source>
</evidence>
<comment type="catalytic activity">
    <reaction evidence="14">
        <text>L-seryl-[protein] + ATP = O-phospho-L-seryl-[protein] + ADP + H(+)</text>
        <dbReference type="Rhea" id="RHEA:17989"/>
        <dbReference type="Rhea" id="RHEA-COMP:9863"/>
        <dbReference type="Rhea" id="RHEA-COMP:11604"/>
        <dbReference type="ChEBI" id="CHEBI:15378"/>
        <dbReference type="ChEBI" id="CHEBI:29999"/>
        <dbReference type="ChEBI" id="CHEBI:30616"/>
        <dbReference type="ChEBI" id="CHEBI:83421"/>
        <dbReference type="ChEBI" id="CHEBI:456216"/>
        <dbReference type="EC" id="2.7.11.1"/>
    </reaction>
</comment>
<dbReference type="GO" id="GO:0005634">
    <property type="term" value="C:nucleus"/>
    <property type="evidence" value="ECO:0007669"/>
    <property type="project" value="TreeGrafter"/>
</dbReference>
<dbReference type="EMBL" id="JAUIQD010000004">
    <property type="protein sequence ID" value="KAK3353837.1"/>
    <property type="molecule type" value="Genomic_DNA"/>
</dbReference>
<feature type="domain" description="Protein kinase" evidence="17">
    <location>
        <begin position="101"/>
        <end position="518"/>
    </location>
</feature>
<evidence type="ECO:0000256" key="16">
    <source>
        <dbReference type="SAM" id="MobiDB-lite"/>
    </source>
</evidence>
<name>A0AAJ0HJF9_9PEZI</name>
<feature type="binding site" evidence="15">
    <location>
        <position position="130"/>
    </location>
    <ligand>
        <name>ATP</name>
        <dbReference type="ChEBI" id="CHEBI:30616"/>
    </ligand>
</feature>
<keyword evidence="7" id="KW-0808">Transferase</keyword>
<dbReference type="GO" id="GO:0005524">
    <property type="term" value="F:ATP binding"/>
    <property type="evidence" value="ECO:0007669"/>
    <property type="project" value="UniProtKB-UniRule"/>
</dbReference>
<keyword evidence="6" id="KW-0723">Serine/threonine-protein kinase</keyword>
<evidence type="ECO:0000256" key="8">
    <source>
        <dbReference type="ARBA" id="ARBA00022741"/>
    </source>
</evidence>
<dbReference type="Pfam" id="PF00069">
    <property type="entry name" value="Pkinase"/>
    <property type="match status" value="2"/>
</dbReference>
<keyword evidence="9 18" id="KW-0418">Kinase</keyword>
<dbReference type="InterPro" id="IPR051175">
    <property type="entry name" value="CLK_kinases"/>
</dbReference>
<comment type="caution">
    <text evidence="18">The sequence shown here is derived from an EMBL/GenBank/DDBJ whole genome shotgun (WGS) entry which is preliminary data.</text>
</comment>
<proteinExistence type="predicted"/>
<organism evidence="18 19">
    <name type="scientific">Lasiosphaeria hispida</name>
    <dbReference type="NCBI Taxonomy" id="260671"/>
    <lineage>
        <taxon>Eukaryota</taxon>
        <taxon>Fungi</taxon>
        <taxon>Dikarya</taxon>
        <taxon>Ascomycota</taxon>
        <taxon>Pezizomycotina</taxon>
        <taxon>Sordariomycetes</taxon>
        <taxon>Sordariomycetidae</taxon>
        <taxon>Sordariales</taxon>
        <taxon>Lasiosphaeriaceae</taxon>
        <taxon>Lasiosphaeria</taxon>
    </lineage>
</organism>
<comment type="function">
    <text evidence="1">Component of the EKC/KEOPS complex that is required for the formation of a threonylcarbamoyl group on adenosine at position 37 (t(6)A37) in tRNAs that read codons beginning with adenine. The complex is probably involved in the transfer of the threonylcarbamoyl moiety of threonylcarbamoyl-AMP (TC-AMP) to the N6 group of A37. BUD32 has ATPase activity in the context of the EKC/KEOPS complex and likely plays a supporting role to the catalytic subunit KAE1. The EKC/KEOPS complex also promotes both telomere uncapping and telomere elongation. The complex is required for efficient recruitment of transcriptional coactivators.</text>
</comment>
<dbReference type="InterPro" id="IPR011009">
    <property type="entry name" value="Kinase-like_dom_sf"/>
</dbReference>
<keyword evidence="8 15" id="KW-0547">Nucleotide-binding</keyword>
<dbReference type="PROSITE" id="PS50011">
    <property type="entry name" value="PROTEIN_KINASE_DOM"/>
    <property type="match status" value="1"/>
</dbReference>
<keyword evidence="19" id="KW-1185">Reference proteome</keyword>
<reference evidence="18" key="2">
    <citation type="submission" date="2023-06" db="EMBL/GenBank/DDBJ databases">
        <authorList>
            <consortium name="Lawrence Berkeley National Laboratory"/>
            <person name="Haridas S."/>
            <person name="Hensen N."/>
            <person name="Bonometti L."/>
            <person name="Westerberg I."/>
            <person name="Brannstrom I.O."/>
            <person name="Guillou S."/>
            <person name="Cros-Aarteil S."/>
            <person name="Calhoun S."/>
            <person name="Kuo A."/>
            <person name="Mondo S."/>
            <person name="Pangilinan J."/>
            <person name="Riley R."/>
            <person name="Labutti K."/>
            <person name="Andreopoulos B."/>
            <person name="Lipzen A."/>
            <person name="Chen C."/>
            <person name="Yanf M."/>
            <person name="Daum C."/>
            <person name="Ng V."/>
            <person name="Clum A."/>
            <person name="Steindorff A."/>
            <person name="Ohm R."/>
            <person name="Martin F."/>
            <person name="Silar P."/>
            <person name="Natvig D."/>
            <person name="Lalanne C."/>
            <person name="Gautier V."/>
            <person name="Ament-Velasquez S.L."/>
            <person name="Kruys A."/>
            <person name="Hutchinson M.I."/>
            <person name="Powell A.J."/>
            <person name="Barry K."/>
            <person name="Miller A.N."/>
            <person name="Grigoriev I.V."/>
            <person name="Debuchy R."/>
            <person name="Gladieux P."/>
            <person name="Thoren M.H."/>
            <person name="Johannesson H."/>
        </authorList>
    </citation>
    <scope>NUCLEOTIDE SEQUENCE</scope>
    <source>
        <strain evidence="18">CBS 955.72</strain>
    </source>
</reference>
<evidence type="ECO:0000313" key="18">
    <source>
        <dbReference type="EMBL" id="KAK3353837.1"/>
    </source>
</evidence>
<reference evidence="18" key="1">
    <citation type="journal article" date="2023" name="Mol. Phylogenet. Evol.">
        <title>Genome-scale phylogeny and comparative genomics of the fungal order Sordariales.</title>
        <authorList>
            <person name="Hensen N."/>
            <person name="Bonometti L."/>
            <person name="Westerberg I."/>
            <person name="Brannstrom I.O."/>
            <person name="Guillou S."/>
            <person name="Cros-Aarteil S."/>
            <person name="Calhoun S."/>
            <person name="Haridas S."/>
            <person name="Kuo A."/>
            <person name="Mondo S."/>
            <person name="Pangilinan J."/>
            <person name="Riley R."/>
            <person name="LaButti K."/>
            <person name="Andreopoulos B."/>
            <person name="Lipzen A."/>
            <person name="Chen C."/>
            <person name="Yan M."/>
            <person name="Daum C."/>
            <person name="Ng V."/>
            <person name="Clum A."/>
            <person name="Steindorff A."/>
            <person name="Ohm R.A."/>
            <person name="Martin F."/>
            <person name="Silar P."/>
            <person name="Natvig D.O."/>
            <person name="Lalanne C."/>
            <person name="Gautier V."/>
            <person name="Ament-Velasquez S.L."/>
            <person name="Kruys A."/>
            <person name="Hutchinson M.I."/>
            <person name="Powell A.J."/>
            <person name="Barry K."/>
            <person name="Miller A.N."/>
            <person name="Grigoriev I.V."/>
            <person name="Debuchy R."/>
            <person name="Gladieux P."/>
            <person name="Hiltunen Thoren M."/>
            <person name="Johannesson H."/>
        </authorList>
    </citation>
    <scope>NUCLEOTIDE SEQUENCE</scope>
    <source>
        <strain evidence="18">CBS 955.72</strain>
    </source>
</reference>
<dbReference type="Proteomes" id="UP001275084">
    <property type="component" value="Unassembled WGS sequence"/>
</dbReference>
<feature type="region of interest" description="Disordered" evidence="16">
    <location>
        <begin position="1"/>
        <end position="59"/>
    </location>
</feature>
<dbReference type="InterPro" id="IPR017441">
    <property type="entry name" value="Protein_kinase_ATP_BS"/>
</dbReference>
<dbReference type="SMART" id="SM00220">
    <property type="entry name" value="S_TKc"/>
    <property type="match status" value="1"/>
</dbReference>
<evidence type="ECO:0000256" key="4">
    <source>
        <dbReference type="ARBA" id="ARBA00013948"/>
    </source>
</evidence>
<protein>
    <recommendedName>
        <fullName evidence="5">EKC/KEOPS complex subunit BUD32</fullName>
        <ecNumber evidence="3">2.7.11.1</ecNumber>
    </recommendedName>
    <alternativeName>
        <fullName evidence="11 12">Atypical Serine/threonine protein kinase BUD32</fullName>
    </alternativeName>
    <alternativeName>
        <fullName evidence="4">EKC/KEOPS complex subunit bud32</fullName>
    </alternativeName>
</protein>
<dbReference type="PANTHER" id="PTHR45646:SF11">
    <property type="entry name" value="SERINE_THREONINE-PROTEIN KINASE DOA"/>
    <property type="match status" value="1"/>
</dbReference>